<evidence type="ECO:0000313" key="3">
    <source>
        <dbReference type="EMBL" id="KAF3455308.1"/>
    </source>
</evidence>
<accession>A0A8K0HPL1</accession>
<protein>
    <submittedName>
        <fullName evidence="3">Uncharacterized protein</fullName>
    </submittedName>
</protein>
<proteinExistence type="predicted"/>
<reference evidence="3" key="1">
    <citation type="submission" date="2020-03" db="EMBL/GenBank/DDBJ databases">
        <title>A high-quality chromosome-level genome assembly of a woody plant with both climbing and erect habits, Rhamnella rubrinervis.</title>
        <authorList>
            <person name="Lu Z."/>
            <person name="Yang Y."/>
            <person name="Zhu X."/>
            <person name="Sun Y."/>
        </authorList>
    </citation>
    <scope>NUCLEOTIDE SEQUENCE</scope>
    <source>
        <strain evidence="3">BYM</strain>
        <tissue evidence="3">Leaf</tissue>
    </source>
</reference>
<evidence type="ECO:0000256" key="1">
    <source>
        <dbReference type="SAM" id="Coils"/>
    </source>
</evidence>
<sequence length="119" mass="14267">MIIQEFQKLQEKLEKDIQILDRKADNFNIDAHYDEFISKLNAVKNRSWPPRRKKFQVRRQDPIELAEATPKVVFEVKFELVAEKIDVEIVFSKTKFWPKKAEHKSSRKDDKRPKLDQKA</sequence>
<organism evidence="3 4">
    <name type="scientific">Rhamnella rubrinervis</name>
    <dbReference type="NCBI Taxonomy" id="2594499"/>
    <lineage>
        <taxon>Eukaryota</taxon>
        <taxon>Viridiplantae</taxon>
        <taxon>Streptophyta</taxon>
        <taxon>Embryophyta</taxon>
        <taxon>Tracheophyta</taxon>
        <taxon>Spermatophyta</taxon>
        <taxon>Magnoliopsida</taxon>
        <taxon>eudicotyledons</taxon>
        <taxon>Gunneridae</taxon>
        <taxon>Pentapetalae</taxon>
        <taxon>rosids</taxon>
        <taxon>fabids</taxon>
        <taxon>Rosales</taxon>
        <taxon>Rhamnaceae</taxon>
        <taxon>rhamnoid group</taxon>
        <taxon>Rhamneae</taxon>
        <taxon>Rhamnella</taxon>
    </lineage>
</organism>
<feature type="coiled-coil region" evidence="1">
    <location>
        <begin position="3"/>
        <end position="30"/>
    </location>
</feature>
<dbReference type="EMBL" id="VOIH02000002">
    <property type="protein sequence ID" value="KAF3455308.1"/>
    <property type="molecule type" value="Genomic_DNA"/>
</dbReference>
<name>A0A8K0HPL1_9ROSA</name>
<comment type="caution">
    <text evidence="3">The sequence shown here is derived from an EMBL/GenBank/DDBJ whole genome shotgun (WGS) entry which is preliminary data.</text>
</comment>
<dbReference type="Proteomes" id="UP000796880">
    <property type="component" value="Unassembled WGS sequence"/>
</dbReference>
<evidence type="ECO:0000256" key="2">
    <source>
        <dbReference type="SAM" id="MobiDB-lite"/>
    </source>
</evidence>
<keyword evidence="4" id="KW-1185">Reference proteome</keyword>
<dbReference type="AlphaFoldDB" id="A0A8K0HPL1"/>
<evidence type="ECO:0000313" key="4">
    <source>
        <dbReference type="Proteomes" id="UP000796880"/>
    </source>
</evidence>
<feature type="region of interest" description="Disordered" evidence="2">
    <location>
        <begin position="97"/>
        <end position="119"/>
    </location>
</feature>
<feature type="compositionally biased region" description="Basic and acidic residues" evidence="2">
    <location>
        <begin position="99"/>
        <end position="119"/>
    </location>
</feature>
<keyword evidence="1" id="KW-0175">Coiled coil</keyword>
<gene>
    <name evidence="3" type="ORF">FNV43_RR05756</name>
</gene>